<dbReference type="KEGG" id="bvq:FHE72_22165"/>
<dbReference type="Pfam" id="PF26162">
    <property type="entry name" value="YwzD"/>
    <property type="match status" value="1"/>
</dbReference>
<organism evidence="1 2">
    <name type="scientific">Rossellomorea vietnamensis</name>
    <dbReference type="NCBI Taxonomy" id="218284"/>
    <lineage>
        <taxon>Bacteria</taxon>
        <taxon>Bacillati</taxon>
        <taxon>Bacillota</taxon>
        <taxon>Bacilli</taxon>
        <taxon>Bacillales</taxon>
        <taxon>Bacillaceae</taxon>
        <taxon>Rossellomorea</taxon>
    </lineage>
</organism>
<proteinExistence type="predicted"/>
<evidence type="ECO:0000313" key="1">
    <source>
        <dbReference type="EMBL" id="QHE63392.1"/>
    </source>
</evidence>
<reference evidence="1 2" key="1">
    <citation type="submission" date="2019-06" db="EMBL/GenBank/DDBJ databases">
        <title>An operon consisting of a P-type ATPase gene and a transcriptional regular gene given the different cadmium resistance in Bacillus vietamensis 151-6 and Bacillus marisflavi 151-25.</title>
        <authorList>
            <person name="Yu X."/>
        </authorList>
    </citation>
    <scope>NUCLEOTIDE SEQUENCE [LARGE SCALE GENOMIC DNA]</scope>
    <source>
        <strain evidence="1 2">151-6</strain>
    </source>
</reference>
<dbReference type="AlphaFoldDB" id="A0A6I6UW10"/>
<dbReference type="Proteomes" id="UP000465062">
    <property type="component" value="Chromosome"/>
</dbReference>
<dbReference type="InterPro" id="IPR058930">
    <property type="entry name" value="YwzD"/>
</dbReference>
<sequence>MKGNVNDDQHILNVIQKAFDKGQQGNMDTNTMIHWLKQELQSGYSIDTNQKAL</sequence>
<name>A0A6I6UW10_9BACI</name>
<dbReference type="RefSeq" id="WP_159363069.1">
    <property type="nucleotide sequence ID" value="NZ_CP047394.1"/>
</dbReference>
<protein>
    <submittedName>
        <fullName evidence="1">Uncharacterized protein</fullName>
    </submittedName>
</protein>
<gene>
    <name evidence="1" type="ORF">FHE72_22165</name>
</gene>
<evidence type="ECO:0000313" key="2">
    <source>
        <dbReference type="Proteomes" id="UP000465062"/>
    </source>
</evidence>
<dbReference type="EMBL" id="CP047394">
    <property type="protein sequence ID" value="QHE63392.1"/>
    <property type="molecule type" value="Genomic_DNA"/>
</dbReference>
<accession>A0A6I6UW10</accession>